<sequence>MSAPAPQCAARSLSPLPERTLSHTSRAIKYIFLNGCKNITAPHAPADAGTHKVYKGSASSHPKAKQNPSTAADCCPPLPKYLPIFPMHPEKQAKGSGHFLASKKRLPVFQQLCGEALPATALGDRHLQNSSQELKELPDSKAPREDTNGWRMKQAVGCSPRDK</sequence>
<protein>
    <submittedName>
        <fullName evidence="2">Uncharacterized protein</fullName>
    </submittedName>
</protein>
<gene>
    <name evidence="2" type="ORF">Z169_00605</name>
</gene>
<evidence type="ECO:0000256" key="1">
    <source>
        <dbReference type="SAM" id="MobiDB-lite"/>
    </source>
</evidence>
<feature type="compositionally biased region" description="Basic and acidic residues" evidence="1">
    <location>
        <begin position="123"/>
        <end position="148"/>
    </location>
</feature>
<dbReference type="Proteomes" id="UP000053119">
    <property type="component" value="Unassembled WGS sequence"/>
</dbReference>
<feature type="non-terminal residue" evidence="2">
    <location>
        <position position="163"/>
    </location>
</feature>
<accession>A0A091JMJ3</accession>
<dbReference type="EMBL" id="KK502172">
    <property type="protein sequence ID" value="KFP21148.1"/>
    <property type="molecule type" value="Genomic_DNA"/>
</dbReference>
<feature type="region of interest" description="Disordered" evidence="1">
    <location>
        <begin position="46"/>
        <end position="72"/>
    </location>
</feature>
<proteinExistence type="predicted"/>
<keyword evidence="3" id="KW-1185">Reference proteome</keyword>
<organism evidence="2 3">
    <name type="scientific">Egretta garzetta</name>
    <name type="common">Little egret</name>
    <dbReference type="NCBI Taxonomy" id="188379"/>
    <lineage>
        <taxon>Eukaryota</taxon>
        <taxon>Metazoa</taxon>
        <taxon>Chordata</taxon>
        <taxon>Craniata</taxon>
        <taxon>Vertebrata</taxon>
        <taxon>Euteleostomi</taxon>
        <taxon>Archelosauria</taxon>
        <taxon>Archosauria</taxon>
        <taxon>Dinosauria</taxon>
        <taxon>Saurischia</taxon>
        <taxon>Theropoda</taxon>
        <taxon>Coelurosauria</taxon>
        <taxon>Aves</taxon>
        <taxon>Neognathae</taxon>
        <taxon>Neoaves</taxon>
        <taxon>Aequornithes</taxon>
        <taxon>Pelecaniformes</taxon>
        <taxon>Ardeidae</taxon>
        <taxon>Egretta</taxon>
    </lineage>
</organism>
<reference evidence="2 3" key="1">
    <citation type="submission" date="2014-04" db="EMBL/GenBank/DDBJ databases">
        <title>Genome evolution of avian class.</title>
        <authorList>
            <person name="Zhang G."/>
            <person name="Li C."/>
        </authorList>
    </citation>
    <scope>NUCLEOTIDE SEQUENCE [LARGE SCALE GENOMIC DNA]</scope>
    <source>
        <strain evidence="2">BGI_Z169</strain>
    </source>
</reference>
<dbReference type="AlphaFoldDB" id="A0A091JMJ3"/>
<evidence type="ECO:0000313" key="3">
    <source>
        <dbReference type="Proteomes" id="UP000053119"/>
    </source>
</evidence>
<evidence type="ECO:0000313" key="2">
    <source>
        <dbReference type="EMBL" id="KFP21148.1"/>
    </source>
</evidence>
<name>A0A091JMJ3_EGRGA</name>
<feature type="region of interest" description="Disordered" evidence="1">
    <location>
        <begin position="120"/>
        <end position="163"/>
    </location>
</feature>